<dbReference type="InterPro" id="IPR006311">
    <property type="entry name" value="TAT_signal"/>
</dbReference>
<dbReference type="PROSITE" id="PS51257">
    <property type="entry name" value="PROKAR_LIPOPROTEIN"/>
    <property type="match status" value="1"/>
</dbReference>
<name>A0A2A7B845_9FIRM</name>
<accession>A0A2A7B845</accession>
<reference evidence="1 2" key="1">
    <citation type="journal article" date="2017" name="Front. Microbiol.">
        <title>New Insights into the Diversity of the Genus Faecalibacterium.</title>
        <authorList>
            <person name="Benevides L."/>
            <person name="Burman S."/>
            <person name="Martin R."/>
            <person name="Robert V."/>
            <person name="Thomas M."/>
            <person name="Miquel S."/>
            <person name="Chain F."/>
            <person name="Sokol H."/>
            <person name="Bermudez-Humaran L.G."/>
            <person name="Morrison M."/>
            <person name="Langella P."/>
            <person name="Azevedo V.A."/>
            <person name="Chatel J.M."/>
            <person name="Soares S."/>
        </authorList>
    </citation>
    <scope>NUCLEOTIDE SEQUENCE [LARGE SCALE GENOMIC DNA]</scope>
    <source>
        <strain evidence="1 2">AHMP21</strain>
    </source>
</reference>
<dbReference type="RefSeq" id="WP_097791739.1">
    <property type="nucleotide sequence ID" value="NZ_NOUV01000006.1"/>
</dbReference>
<dbReference type="AlphaFoldDB" id="A0A2A7B845"/>
<dbReference type="PROSITE" id="PS51318">
    <property type="entry name" value="TAT"/>
    <property type="match status" value="1"/>
</dbReference>
<dbReference type="InterPro" id="IPR019546">
    <property type="entry name" value="TAT_signal_bac_arc"/>
</dbReference>
<evidence type="ECO:0000313" key="1">
    <source>
        <dbReference type="EMBL" id="PDX87525.1"/>
    </source>
</evidence>
<dbReference type="NCBIfam" id="TIGR01409">
    <property type="entry name" value="TAT_signal_seq"/>
    <property type="match status" value="1"/>
</dbReference>
<sequence length="178" mass="18763">MELTRRGFLKSVGAATLAVAAVGLLGGCEGGEMVGNANGLNDTAELKGIKMTVRSLAYASYSDGTFYLVPEVLINNGSAAGIPLNPTGGSFKLRVNGSEELDINSDTMAILDKNSKLNALDTRTLNRSQYAKGHLCGKGSGVSKFDYVQVLFYPNPQDAKTYLCCKIAAKEASLMLGI</sequence>
<organism evidence="1 2">
    <name type="scientific">Faecalibacterium prausnitzii</name>
    <dbReference type="NCBI Taxonomy" id="853"/>
    <lineage>
        <taxon>Bacteria</taxon>
        <taxon>Bacillati</taxon>
        <taxon>Bacillota</taxon>
        <taxon>Clostridia</taxon>
        <taxon>Eubacteriales</taxon>
        <taxon>Oscillospiraceae</taxon>
        <taxon>Faecalibacterium</taxon>
    </lineage>
</organism>
<dbReference type="Proteomes" id="UP000220904">
    <property type="component" value="Unassembled WGS sequence"/>
</dbReference>
<protein>
    <recommendedName>
        <fullName evidence="3">Twin-arginine translocation signal domain-containing protein</fullName>
    </recommendedName>
</protein>
<proteinExistence type="predicted"/>
<comment type="caution">
    <text evidence="1">The sequence shown here is derived from an EMBL/GenBank/DDBJ whole genome shotgun (WGS) entry which is preliminary data.</text>
</comment>
<gene>
    <name evidence="1" type="ORF">CHR60_03330</name>
</gene>
<dbReference type="EMBL" id="NOUV01000006">
    <property type="protein sequence ID" value="PDX87525.1"/>
    <property type="molecule type" value="Genomic_DNA"/>
</dbReference>
<evidence type="ECO:0008006" key="3">
    <source>
        <dbReference type="Google" id="ProtNLM"/>
    </source>
</evidence>
<evidence type="ECO:0000313" key="2">
    <source>
        <dbReference type="Proteomes" id="UP000220904"/>
    </source>
</evidence>